<evidence type="ECO:0000313" key="14">
    <source>
        <dbReference type="EMBL" id="AWH94830.1"/>
    </source>
</evidence>
<evidence type="ECO:0000256" key="8">
    <source>
        <dbReference type="ARBA" id="ARBA00023098"/>
    </source>
</evidence>
<proteinExistence type="inferred from homology"/>
<evidence type="ECO:0000256" key="7">
    <source>
        <dbReference type="ARBA" id="ARBA00022798"/>
    </source>
</evidence>
<evidence type="ECO:0000259" key="13">
    <source>
        <dbReference type="Pfam" id="PF06974"/>
    </source>
</evidence>
<evidence type="ECO:0000256" key="6">
    <source>
        <dbReference type="ARBA" id="ARBA00022679"/>
    </source>
</evidence>
<gene>
    <name evidence="14" type="ORF">A6048_04205</name>
</gene>
<dbReference type="GO" id="GO:0019432">
    <property type="term" value="P:triglyceride biosynthetic process"/>
    <property type="evidence" value="ECO:0007669"/>
    <property type="project" value="TreeGrafter"/>
</dbReference>
<reference evidence="14 15" key="1">
    <citation type="submission" date="2016-04" db="EMBL/GenBank/DDBJ databases">
        <title>Complete genome sequence of the haloalkaliphilic hydrocarbon-degrading bacterium Dietzia psychralcaliphila ILA-1T, isolated from a drain of a fish product-processing plant.</title>
        <authorList>
            <person name="Zhao J."/>
            <person name="Hu B."/>
            <person name="Geng S."/>
            <person name="Nie Y."/>
            <person name="Tang Y."/>
        </authorList>
    </citation>
    <scope>NUCLEOTIDE SEQUENCE [LARGE SCALE GENOMIC DNA]</scope>
    <source>
        <strain evidence="14 15">ILA-1</strain>
    </source>
</reference>
<evidence type="ECO:0000256" key="10">
    <source>
        <dbReference type="ARBA" id="ARBA00048109"/>
    </source>
</evidence>
<dbReference type="Proteomes" id="UP000244903">
    <property type="component" value="Chromosome"/>
</dbReference>
<dbReference type="GO" id="GO:0001666">
    <property type="term" value="P:response to hypoxia"/>
    <property type="evidence" value="ECO:0007669"/>
    <property type="project" value="TreeGrafter"/>
</dbReference>
<evidence type="ECO:0000256" key="2">
    <source>
        <dbReference type="ARBA" id="ARBA00005189"/>
    </source>
</evidence>
<dbReference type="PANTHER" id="PTHR31650:SF1">
    <property type="entry name" value="WAX ESTER SYNTHASE_DIACYLGLYCEROL ACYLTRANSFERASE 4-RELATED"/>
    <property type="match status" value="1"/>
</dbReference>
<dbReference type="InterPro" id="IPR009721">
    <property type="entry name" value="O-acyltransferase_WSD1_C"/>
</dbReference>
<evidence type="ECO:0000256" key="1">
    <source>
        <dbReference type="ARBA" id="ARBA00004771"/>
    </source>
</evidence>
<dbReference type="GO" id="GO:0071731">
    <property type="term" value="P:response to nitric oxide"/>
    <property type="evidence" value="ECO:0007669"/>
    <property type="project" value="TreeGrafter"/>
</dbReference>
<evidence type="ECO:0000256" key="9">
    <source>
        <dbReference type="ARBA" id="ARBA00023315"/>
    </source>
</evidence>
<comment type="catalytic activity">
    <reaction evidence="10 11">
        <text>an acyl-CoA + a 1,2-diacyl-sn-glycerol = a triacyl-sn-glycerol + CoA</text>
        <dbReference type="Rhea" id="RHEA:10868"/>
        <dbReference type="ChEBI" id="CHEBI:17815"/>
        <dbReference type="ChEBI" id="CHEBI:57287"/>
        <dbReference type="ChEBI" id="CHEBI:58342"/>
        <dbReference type="ChEBI" id="CHEBI:64615"/>
        <dbReference type="EC" id="2.3.1.20"/>
    </reaction>
</comment>
<dbReference type="KEGG" id="dpc:A6048_04205"/>
<evidence type="ECO:0000313" key="15">
    <source>
        <dbReference type="Proteomes" id="UP000244903"/>
    </source>
</evidence>
<dbReference type="InterPro" id="IPR045034">
    <property type="entry name" value="O-acyltransferase_WSD1-like"/>
</dbReference>
<keyword evidence="6 11" id="KW-0808">Transferase</keyword>
<comment type="similarity">
    <text evidence="3 11">Belongs to the long-chain O-acyltransferase family.</text>
</comment>
<organism evidence="14 15">
    <name type="scientific">Dietzia psychralcaliphila</name>
    <dbReference type="NCBI Taxonomy" id="139021"/>
    <lineage>
        <taxon>Bacteria</taxon>
        <taxon>Bacillati</taxon>
        <taxon>Actinomycetota</taxon>
        <taxon>Actinomycetes</taxon>
        <taxon>Mycobacteriales</taxon>
        <taxon>Dietziaceae</taxon>
        <taxon>Dietzia</taxon>
    </lineage>
</organism>
<keyword evidence="15" id="KW-1185">Reference proteome</keyword>
<dbReference type="InterPro" id="IPR004255">
    <property type="entry name" value="O-acyltransferase_WSD1_N"/>
</dbReference>
<dbReference type="EMBL" id="CP015453">
    <property type="protein sequence ID" value="AWH94830.1"/>
    <property type="molecule type" value="Genomic_DNA"/>
</dbReference>
<evidence type="ECO:0000256" key="11">
    <source>
        <dbReference type="RuleBase" id="RU361241"/>
    </source>
</evidence>
<protein>
    <recommendedName>
        <fullName evidence="4 11">Diacylglycerol O-acyltransferase</fullName>
        <ecNumber evidence="4 11">2.3.1.20</ecNumber>
    </recommendedName>
</protein>
<accession>A0AAD0JS50</accession>
<dbReference type="EC" id="2.3.1.20" evidence="4 11"/>
<keyword evidence="5 11" id="KW-0444">Lipid biosynthesis</keyword>
<dbReference type="NCBIfam" id="TIGR02946">
    <property type="entry name" value="acyl_WS_DGAT"/>
    <property type="match status" value="1"/>
</dbReference>
<dbReference type="AlphaFoldDB" id="A0AAD0JS50"/>
<name>A0AAD0JS50_9ACTN</name>
<dbReference type="GO" id="GO:0004144">
    <property type="term" value="F:diacylglycerol O-acyltransferase activity"/>
    <property type="evidence" value="ECO:0007669"/>
    <property type="project" value="UniProtKB-EC"/>
</dbReference>
<dbReference type="RefSeq" id="WP_159110349.1">
    <property type="nucleotide sequence ID" value="NZ_CP015453.1"/>
</dbReference>
<dbReference type="SUPFAM" id="SSF52777">
    <property type="entry name" value="CoA-dependent acyltransferases"/>
    <property type="match status" value="1"/>
</dbReference>
<feature type="domain" description="O-acyltransferase WSD1-like N-terminal" evidence="12">
    <location>
        <begin position="1"/>
        <end position="267"/>
    </location>
</feature>
<evidence type="ECO:0000256" key="3">
    <source>
        <dbReference type="ARBA" id="ARBA00009587"/>
    </source>
</evidence>
<dbReference type="Pfam" id="PF03007">
    <property type="entry name" value="WS_DGAT_cat"/>
    <property type="match status" value="1"/>
</dbReference>
<evidence type="ECO:0000259" key="12">
    <source>
        <dbReference type="Pfam" id="PF03007"/>
    </source>
</evidence>
<comment type="pathway">
    <text evidence="1 11">Glycerolipid metabolism; triacylglycerol biosynthesis.</text>
</comment>
<evidence type="ECO:0000256" key="5">
    <source>
        <dbReference type="ARBA" id="ARBA00022516"/>
    </source>
</evidence>
<evidence type="ECO:0000256" key="4">
    <source>
        <dbReference type="ARBA" id="ARBA00013244"/>
    </source>
</evidence>
<comment type="pathway">
    <text evidence="2">Lipid metabolism.</text>
</comment>
<feature type="domain" description="O-acyltransferase WSD1 C-terminal" evidence="13">
    <location>
        <begin position="309"/>
        <end position="458"/>
    </location>
</feature>
<dbReference type="GO" id="GO:0006071">
    <property type="term" value="P:glycerol metabolic process"/>
    <property type="evidence" value="ECO:0007669"/>
    <property type="project" value="UniProtKB-KW"/>
</dbReference>
<dbReference type="PANTHER" id="PTHR31650">
    <property type="entry name" value="O-ACYLTRANSFERASE (WSD1-LIKE) FAMILY PROTEIN"/>
    <property type="match status" value="1"/>
</dbReference>
<dbReference type="InterPro" id="IPR014292">
    <property type="entry name" value="Acyl_transf_WS/DGAT"/>
</dbReference>
<keyword evidence="8 11" id="KW-0443">Lipid metabolism</keyword>
<sequence length="469" mass="50910">MSGLDASFLYLETDEQMMVINGVVHLDVSTIGEGYSFERLRSGLARRVKAVPPFRRKIHDSRLNLGHPAWVEDFDFDIAHHVHRIELGPGDDEDDLLATCGRLASTPLDRAHPLWQVWIIERGDPAAPTVTAFCRVHHALIDGMLGAELLATLAATDASTPAQDPELVRTHVGRANTVQLIAGGARDLIGRPLAFLRLLPETLSVPMAMKRARGRTDDGQSMPAPFTAPRTLFNRSLTPHRAVATATLDLEAVKLVTTRLGGTVNDVLLTVVGGAVRSYLEAHGDPPTSSMVAIVPMSTREDLATGGANQVSAMFASLATDLPDPVERYRTIGAAAETAKRQAASIRPALLDNWGRMSPWWLLDAGMQVYESLRLADVHPVIYNLIISTVPGPRKPLYFLGARITHMHPFGPLLHGAGLSVTSVSIDGHLDLGVISCEHLVPDPAVIARGIEAALDELVELTRERERPR</sequence>
<dbReference type="GO" id="GO:0051701">
    <property type="term" value="P:biological process involved in interaction with host"/>
    <property type="evidence" value="ECO:0007669"/>
    <property type="project" value="TreeGrafter"/>
</dbReference>
<dbReference type="Pfam" id="PF06974">
    <property type="entry name" value="WS_DGAT_C"/>
    <property type="match status" value="1"/>
</dbReference>
<keyword evidence="7 11" id="KW-0319">Glycerol metabolism</keyword>
<dbReference type="GO" id="GO:0005886">
    <property type="term" value="C:plasma membrane"/>
    <property type="evidence" value="ECO:0007669"/>
    <property type="project" value="TreeGrafter"/>
</dbReference>
<keyword evidence="9 11" id="KW-0012">Acyltransferase</keyword>